<feature type="region of interest" description="Disordered" evidence="5">
    <location>
        <begin position="22"/>
        <end position="48"/>
    </location>
</feature>
<evidence type="ECO:0000256" key="2">
    <source>
        <dbReference type="ARBA" id="ARBA00022980"/>
    </source>
</evidence>
<keyword evidence="3 4" id="KW-0687">Ribonucleoprotein</keyword>
<dbReference type="OrthoDB" id="10263513at2759"/>
<evidence type="ECO:0000256" key="1">
    <source>
        <dbReference type="ARBA" id="ARBA00009106"/>
    </source>
</evidence>
<dbReference type="GO" id="GO:1990904">
    <property type="term" value="C:ribonucleoprotein complex"/>
    <property type="evidence" value="ECO:0007669"/>
    <property type="project" value="UniProtKB-KW"/>
</dbReference>
<dbReference type="PANTHER" id="PTHR12850">
    <property type="entry name" value="40S RIBOSOMAL PROTEIN S25"/>
    <property type="match status" value="1"/>
</dbReference>
<evidence type="ECO:0000256" key="3">
    <source>
        <dbReference type="ARBA" id="ARBA00023274"/>
    </source>
</evidence>
<evidence type="ECO:0000313" key="7">
    <source>
        <dbReference type="Proteomes" id="UP000266841"/>
    </source>
</evidence>
<dbReference type="Pfam" id="PF03297">
    <property type="entry name" value="Ribosomal_S25"/>
    <property type="match status" value="1"/>
</dbReference>
<dbReference type="Gene3D" id="3.30.63.20">
    <property type="match status" value="1"/>
</dbReference>
<gene>
    <name evidence="6" type="ORF">THAOC_15085</name>
</gene>
<comment type="similarity">
    <text evidence="1 4">Belongs to the eukaryotic ribosomal protein eS25 family.</text>
</comment>
<evidence type="ECO:0000256" key="5">
    <source>
        <dbReference type="SAM" id="MobiDB-lite"/>
    </source>
</evidence>
<dbReference type="EMBL" id="AGNL01017525">
    <property type="protein sequence ID" value="EJK64206.1"/>
    <property type="molecule type" value="Genomic_DNA"/>
</dbReference>
<keyword evidence="7" id="KW-1185">Reference proteome</keyword>
<proteinExistence type="inferred from homology"/>
<dbReference type="AlphaFoldDB" id="K0STA7"/>
<evidence type="ECO:0000256" key="4">
    <source>
        <dbReference type="RuleBase" id="RU366057"/>
    </source>
</evidence>
<feature type="compositionally biased region" description="Basic residues" evidence="5">
    <location>
        <begin position="60"/>
        <end position="69"/>
    </location>
</feature>
<accession>K0STA7</accession>
<evidence type="ECO:0000313" key="6">
    <source>
        <dbReference type="EMBL" id="EJK64206.1"/>
    </source>
</evidence>
<sequence length="149" mass="16785">MPRLRTASRGVDSVECVPLSTRRLRRETREASSIQMTSLPPKVQQKSKEQKMAAAMAGGKGKKKKWSKGKQRDRVDNKVLFTKEQHERLNSEVPKMKLITVSAVVEKLKISGGLARRALNQLAEEGAIRPVCTSRAQRIYTRNIGEDEE</sequence>
<dbReference type="FunFam" id="3.30.63.20:FF:000001">
    <property type="entry name" value="40S ribosomal protein S25"/>
    <property type="match status" value="1"/>
</dbReference>
<dbReference type="GO" id="GO:0005840">
    <property type="term" value="C:ribosome"/>
    <property type="evidence" value="ECO:0007669"/>
    <property type="project" value="UniProtKB-KW"/>
</dbReference>
<comment type="caution">
    <text evidence="6">The sequence shown here is derived from an EMBL/GenBank/DDBJ whole genome shotgun (WGS) entry which is preliminary data.</text>
</comment>
<reference evidence="6 7" key="1">
    <citation type="journal article" date="2012" name="Genome Biol.">
        <title>Genome and low-iron response of an oceanic diatom adapted to chronic iron limitation.</title>
        <authorList>
            <person name="Lommer M."/>
            <person name="Specht M."/>
            <person name="Roy A.S."/>
            <person name="Kraemer L."/>
            <person name="Andreson R."/>
            <person name="Gutowska M.A."/>
            <person name="Wolf J."/>
            <person name="Bergner S.V."/>
            <person name="Schilhabel M.B."/>
            <person name="Klostermeier U.C."/>
            <person name="Beiko R.G."/>
            <person name="Rosenstiel P."/>
            <person name="Hippler M."/>
            <person name="Laroche J."/>
        </authorList>
    </citation>
    <scope>NUCLEOTIDE SEQUENCE [LARGE SCALE GENOMIC DNA]</scope>
    <source>
        <strain evidence="6 7">CCMP1005</strain>
    </source>
</reference>
<keyword evidence="2 4" id="KW-0689">Ribosomal protein</keyword>
<dbReference type="eggNOG" id="KOG1767">
    <property type="taxonomic scope" value="Eukaryota"/>
</dbReference>
<feature type="region of interest" description="Disordered" evidence="5">
    <location>
        <begin position="55"/>
        <end position="74"/>
    </location>
</feature>
<dbReference type="Proteomes" id="UP000266841">
    <property type="component" value="Unassembled WGS sequence"/>
</dbReference>
<organism evidence="6 7">
    <name type="scientific">Thalassiosira oceanica</name>
    <name type="common">Marine diatom</name>
    <dbReference type="NCBI Taxonomy" id="159749"/>
    <lineage>
        <taxon>Eukaryota</taxon>
        <taxon>Sar</taxon>
        <taxon>Stramenopiles</taxon>
        <taxon>Ochrophyta</taxon>
        <taxon>Bacillariophyta</taxon>
        <taxon>Coscinodiscophyceae</taxon>
        <taxon>Thalassiosirophycidae</taxon>
        <taxon>Thalassiosirales</taxon>
        <taxon>Thalassiosiraceae</taxon>
        <taxon>Thalassiosira</taxon>
    </lineage>
</organism>
<name>K0STA7_THAOC</name>
<protein>
    <recommendedName>
        <fullName evidence="4">40S ribosomal protein S25</fullName>
    </recommendedName>
</protein>
<dbReference type="OMA" id="CASAYEM"/>
<dbReference type="InterPro" id="IPR004977">
    <property type="entry name" value="Ribosomal_eS25"/>
</dbReference>